<protein>
    <recommendedName>
        <fullName evidence="3">Helix-turn-helix domain-containing protein</fullName>
    </recommendedName>
</protein>
<name>A0A517XUX4_9BACT</name>
<reference evidence="1 2" key="1">
    <citation type="submission" date="2019-02" db="EMBL/GenBank/DDBJ databases">
        <title>Deep-cultivation of Planctomycetes and their phenomic and genomic characterization uncovers novel biology.</title>
        <authorList>
            <person name="Wiegand S."/>
            <person name="Jogler M."/>
            <person name="Boedeker C."/>
            <person name="Pinto D."/>
            <person name="Vollmers J."/>
            <person name="Rivas-Marin E."/>
            <person name="Kohn T."/>
            <person name="Peeters S.H."/>
            <person name="Heuer A."/>
            <person name="Rast P."/>
            <person name="Oberbeckmann S."/>
            <person name="Bunk B."/>
            <person name="Jeske O."/>
            <person name="Meyerdierks A."/>
            <person name="Storesund J.E."/>
            <person name="Kallscheuer N."/>
            <person name="Luecker S."/>
            <person name="Lage O.M."/>
            <person name="Pohl T."/>
            <person name="Merkel B.J."/>
            <person name="Hornburger P."/>
            <person name="Mueller R.-W."/>
            <person name="Bruemmer F."/>
            <person name="Labrenz M."/>
            <person name="Spormann A.M."/>
            <person name="Op den Camp H."/>
            <person name="Overmann J."/>
            <person name="Amann R."/>
            <person name="Jetten M.S.M."/>
            <person name="Mascher T."/>
            <person name="Medema M.H."/>
            <person name="Devos D.P."/>
            <person name="Kaster A.-K."/>
            <person name="Ovreas L."/>
            <person name="Rohde M."/>
            <person name="Galperin M.Y."/>
            <person name="Jogler C."/>
        </authorList>
    </citation>
    <scope>NUCLEOTIDE SEQUENCE [LARGE SCALE GENOMIC DNA]</scope>
    <source>
        <strain evidence="1 2">ETA_A1</strain>
    </source>
</reference>
<dbReference type="RefSeq" id="WP_202920166.1">
    <property type="nucleotide sequence ID" value="NZ_CP036273.1"/>
</dbReference>
<dbReference type="AlphaFoldDB" id="A0A517XUX4"/>
<dbReference type="KEGG" id="uli:ETAA1_32840"/>
<gene>
    <name evidence="1" type="ORF">ETAA1_32840</name>
</gene>
<sequence>MNVEPHVTEVALDRLIAREKDANRAERLRAVPLALAGLDSPTVADRTGYSCRSVQT</sequence>
<proteinExistence type="predicted"/>
<keyword evidence="2" id="KW-1185">Reference proteome</keyword>
<organism evidence="1 2">
    <name type="scientific">Urbifossiella limnaea</name>
    <dbReference type="NCBI Taxonomy" id="2528023"/>
    <lineage>
        <taxon>Bacteria</taxon>
        <taxon>Pseudomonadati</taxon>
        <taxon>Planctomycetota</taxon>
        <taxon>Planctomycetia</taxon>
        <taxon>Gemmatales</taxon>
        <taxon>Gemmataceae</taxon>
        <taxon>Urbifossiella</taxon>
    </lineage>
</organism>
<accession>A0A517XUX4</accession>
<evidence type="ECO:0008006" key="3">
    <source>
        <dbReference type="Google" id="ProtNLM"/>
    </source>
</evidence>
<dbReference type="EMBL" id="CP036273">
    <property type="protein sequence ID" value="QDU21318.1"/>
    <property type="molecule type" value="Genomic_DNA"/>
</dbReference>
<dbReference type="Proteomes" id="UP000319576">
    <property type="component" value="Chromosome"/>
</dbReference>
<evidence type="ECO:0000313" key="1">
    <source>
        <dbReference type="EMBL" id="QDU21318.1"/>
    </source>
</evidence>
<evidence type="ECO:0000313" key="2">
    <source>
        <dbReference type="Proteomes" id="UP000319576"/>
    </source>
</evidence>